<name>A0A5K7YTK1_9BACT</name>
<dbReference type="KEGG" id="dwd:DSCW_05790"/>
<reference evidence="6 7" key="1">
    <citation type="submission" date="2019-11" db="EMBL/GenBank/DDBJ databases">
        <title>Comparative genomics of hydrocarbon-degrading Desulfosarcina strains.</title>
        <authorList>
            <person name="Watanabe M."/>
            <person name="Kojima H."/>
            <person name="Fukui M."/>
        </authorList>
    </citation>
    <scope>NUCLEOTIDE SEQUENCE [LARGE SCALE GENOMIC DNA]</scope>
    <source>
        <strain evidence="6 7">PP31</strain>
    </source>
</reference>
<feature type="domain" description="3-hydroxyisobutyrate dehydrogenase-like NAD-binding" evidence="5">
    <location>
        <begin position="166"/>
        <end position="284"/>
    </location>
</feature>
<keyword evidence="2" id="KW-0520">NAD</keyword>
<dbReference type="OrthoDB" id="9786703at2"/>
<evidence type="ECO:0000259" key="4">
    <source>
        <dbReference type="Pfam" id="PF03446"/>
    </source>
</evidence>
<organism evidence="6 7">
    <name type="scientific">Desulfosarcina widdelii</name>
    <dbReference type="NCBI Taxonomy" id="947919"/>
    <lineage>
        <taxon>Bacteria</taxon>
        <taxon>Pseudomonadati</taxon>
        <taxon>Thermodesulfobacteriota</taxon>
        <taxon>Desulfobacteria</taxon>
        <taxon>Desulfobacterales</taxon>
        <taxon>Desulfosarcinaceae</taxon>
        <taxon>Desulfosarcina</taxon>
    </lineage>
</organism>
<dbReference type="InterPro" id="IPR008927">
    <property type="entry name" value="6-PGluconate_DH-like_C_sf"/>
</dbReference>
<proteinExistence type="predicted"/>
<dbReference type="PANTHER" id="PTHR43060:SF15">
    <property type="entry name" value="3-HYDROXYISOBUTYRATE DEHYDROGENASE-LIKE 1, MITOCHONDRIAL-RELATED"/>
    <property type="match status" value="1"/>
</dbReference>
<dbReference type="SUPFAM" id="SSF51735">
    <property type="entry name" value="NAD(P)-binding Rossmann-fold domains"/>
    <property type="match status" value="1"/>
</dbReference>
<dbReference type="EMBL" id="AP021875">
    <property type="protein sequence ID" value="BBO73162.1"/>
    <property type="molecule type" value="Genomic_DNA"/>
</dbReference>
<evidence type="ECO:0000313" key="7">
    <source>
        <dbReference type="Proteomes" id="UP000427769"/>
    </source>
</evidence>
<dbReference type="InterPro" id="IPR029154">
    <property type="entry name" value="HIBADH-like_NADP-bd"/>
</dbReference>
<dbReference type="InterPro" id="IPR006115">
    <property type="entry name" value="6PGDH_NADP-bd"/>
</dbReference>
<dbReference type="RefSeq" id="WP_155302292.1">
    <property type="nucleotide sequence ID" value="NZ_AP021875.1"/>
</dbReference>
<dbReference type="SUPFAM" id="SSF48179">
    <property type="entry name" value="6-phosphogluconate dehydrogenase C-terminal domain-like"/>
    <property type="match status" value="1"/>
</dbReference>
<dbReference type="AlphaFoldDB" id="A0A5K7YTK1"/>
<evidence type="ECO:0000313" key="6">
    <source>
        <dbReference type="EMBL" id="BBO73162.1"/>
    </source>
</evidence>
<dbReference type="InterPro" id="IPR015815">
    <property type="entry name" value="HIBADH-related"/>
</dbReference>
<accession>A0A5K7YTK1</accession>
<protein>
    <submittedName>
        <fullName evidence="6">3-hydroxyisobutyrate dehydrogenase</fullName>
    </submittedName>
</protein>
<evidence type="ECO:0000259" key="5">
    <source>
        <dbReference type="Pfam" id="PF14833"/>
    </source>
</evidence>
<dbReference type="PIRSF" id="PIRSF000103">
    <property type="entry name" value="HIBADH"/>
    <property type="match status" value="1"/>
</dbReference>
<feature type="domain" description="6-phosphogluconate dehydrogenase NADP-binding" evidence="4">
    <location>
        <begin position="4"/>
        <end position="159"/>
    </location>
</feature>
<dbReference type="Gene3D" id="3.40.50.720">
    <property type="entry name" value="NAD(P)-binding Rossmann-like Domain"/>
    <property type="match status" value="1"/>
</dbReference>
<evidence type="ECO:0000256" key="1">
    <source>
        <dbReference type="ARBA" id="ARBA00023002"/>
    </source>
</evidence>
<keyword evidence="1" id="KW-0560">Oxidoreductase</keyword>
<dbReference type="InterPro" id="IPR013328">
    <property type="entry name" value="6PGD_dom2"/>
</dbReference>
<dbReference type="GO" id="GO:0016491">
    <property type="term" value="F:oxidoreductase activity"/>
    <property type="evidence" value="ECO:0007669"/>
    <property type="project" value="UniProtKB-KW"/>
</dbReference>
<dbReference type="Gene3D" id="1.10.1040.10">
    <property type="entry name" value="N-(1-d-carboxylethyl)-l-norvaline Dehydrogenase, domain 2"/>
    <property type="match status" value="1"/>
</dbReference>
<dbReference type="GO" id="GO:0051287">
    <property type="term" value="F:NAD binding"/>
    <property type="evidence" value="ECO:0007669"/>
    <property type="project" value="InterPro"/>
</dbReference>
<dbReference type="GO" id="GO:0050661">
    <property type="term" value="F:NADP binding"/>
    <property type="evidence" value="ECO:0007669"/>
    <property type="project" value="InterPro"/>
</dbReference>
<feature type="active site" evidence="3">
    <location>
        <position position="172"/>
    </location>
</feature>
<dbReference type="Proteomes" id="UP000427769">
    <property type="component" value="Chromosome"/>
</dbReference>
<evidence type="ECO:0000256" key="3">
    <source>
        <dbReference type="PIRSR" id="PIRSR000103-1"/>
    </source>
</evidence>
<dbReference type="InterPro" id="IPR036291">
    <property type="entry name" value="NAD(P)-bd_dom_sf"/>
</dbReference>
<dbReference type="PANTHER" id="PTHR43060">
    <property type="entry name" value="3-HYDROXYISOBUTYRATE DEHYDROGENASE-LIKE 1, MITOCHONDRIAL-RELATED"/>
    <property type="match status" value="1"/>
</dbReference>
<gene>
    <name evidence="6" type="ORF">DSCW_05790</name>
</gene>
<dbReference type="Pfam" id="PF03446">
    <property type="entry name" value="NAD_binding_2"/>
    <property type="match status" value="1"/>
</dbReference>
<keyword evidence="7" id="KW-1185">Reference proteome</keyword>
<evidence type="ECO:0000256" key="2">
    <source>
        <dbReference type="ARBA" id="ARBA00023027"/>
    </source>
</evidence>
<sequence length="291" mass="31384">MEKTIGIIGLGRCGMPAVERFLEMGYQVYGHARRAEVITALERKGGIHTASPEEMARKVKTIIVMVLNDDQVFDVVIGSKGILQSAGHGHLVICMSTINRSNLQTIDSSCRKKSVDFVDCPFTGGPARVSNGTLTLITAAKPEVIEKVRPYLEVIGKVTNVGDLPGFGQAVKHCNQLMVCAIHAATMEVITLAEKTGVDPKQVCQVVGSGIGGSNYFELLSKAILDDGNSPGGMGQLWKDINLVINTSREKNLPLLIANATAHYFDMAVSQGLANEDSARIMQVMRRMVES</sequence>
<dbReference type="Pfam" id="PF14833">
    <property type="entry name" value="NAD_binding_11"/>
    <property type="match status" value="1"/>
</dbReference>